<evidence type="ECO:0000256" key="6">
    <source>
        <dbReference type="SAM" id="SignalP"/>
    </source>
</evidence>
<evidence type="ECO:0000313" key="8">
    <source>
        <dbReference type="EMBL" id="ACH56869.1"/>
    </source>
</evidence>
<sequence>MKIVLILCSIAAVATAQGDTVSASLPIRRPIVRLVNGHRAATGEFPFSGLLFGGGVMCSCTLIKADRVLTAGHCVASKQPGYVFFGSANRGDGNEVVNFYNDILLHPNYLSSGRQAGFDIAVLRLVRPYELGKNINIAHLPTGPNNSFEGQLAWATGYGLVNNGQSPDYLMKAQMTVMDRNQCHRWYSAPNDDKLVCGKSQASICSGDSGGGLTLRNQGVWRVIGVASVKLVISSDGCNPVVPNGYVRVSEHLDFIKSVL</sequence>
<dbReference type="PANTHER" id="PTHR24276:SF98">
    <property type="entry name" value="FI18310P1-RELATED"/>
    <property type="match status" value="1"/>
</dbReference>
<keyword evidence="4" id="KW-1015">Disulfide bond</keyword>
<feature type="domain" description="Peptidase S1" evidence="7">
    <location>
        <begin position="34"/>
        <end position="260"/>
    </location>
</feature>
<dbReference type="AlphaFoldDB" id="B5M0Q5"/>
<dbReference type="InterPro" id="IPR043504">
    <property type="entry name" value="Peptidase_S1_PA_chymotrypsin"/>
</dbReference>
<evidence type="ECO:0000256" key="4">
    <source>
        <dbReference type="ARBA" id="ARBA00023157"/>
    </source>
</evidence>
<dbReference type="InterPro" id="IPR050430">
    <property type="entry name" value="Peptidase_S1"/>
</dbReference>
<organism evidence="8">
    <name type="scientific">Simulium vittatum</name>
    <name type="common">Striped black fly</name>
    <dbReference type="NCBI Taxonomy" id="7192"/>
    <lineage>
        <taxon>Eukaryota</taxon>
        <taxon>Metazoa</taxon>
        <taxon>Ecdysozoa</taxon>
        <taxon>Arthropoda</taxon>
        <taxon>Hexapoda</taxon>
        <taxon>Insecta</taxon>
        <taxon>Pterygota</taxon>
        <taxon>Neoptera</taxon>
        <taxon>Endopterygota</taxon>
        <taxon>Diptera</taxon>
        <taxon>Nematocera</taxon>
        <taxon>Chironomoidea</taxon>
        <taxon>Simuliidae</taxon>
        <taxon>Simulium</taxon>
    </lineage>
</organism>
<evidence type="ECO:0000256" key="5">
    <source>
        <dbReference type="ARBA" id="ARBA00024195"/>
    </source>
</evidence>
<proteinExistence type="evidence at transcript level"/>
<keyword evidence="3" id="KW-0720">Serine protease</keyword>
<reference evidence="8" key="1">
    <citation type="journal article" date="2009" name="J. Proteome Res.">
        <title>Insight into the sialome of the Black Fly, Simulium vittatum.</title>
        <authorList>
            <person name="Andersen J.F."/>
            <person name="Pham V.M."/>
            <person name="Meng Z."/>
            <person name="Champagne D.E."/>
            <person name="Ribeiro J.M."/>
        </authorList>
    </citation>
    <scope>NUCLEOTIDE SEQUENCE</scope>
    <source>
        <tissue evidence="8">Salivary glands</tissue>
    </source>
</reference>
<dbReference type="EMBL" id="EU930241">
    <property type="protein sequence ID" value="ACH56869.1"/>
    <property type="molecule type" value="mRNA"/>
</dbReference>
<dbReference type="Gene3D" id="2.40.10.10">
    <property type="entry name" value="Trypsin-like serine proteases"/>
    <property type="match status" value="1"/>
</dbReference>
<dbReference type="Pfam" id="PF00089">
    <property type="entry name" value="Trypsin"/>
    <property type="match status" value="1"/>
</dbReference>
<dbReference type="GO" id="GO:0004252">
    <property type="term" value="F:serine-type endopeptidase activity"/>
    <property type="evidence" value="ECO:0007669"/>
    <property type="project" value="InterPro"/>
</dbReference>
<keyword evidence="6" id="KW-0732">Signal</keyword>
<name>B5M0Q5_SIMVI</name>
<dbReference type="PROSITE" id="PS50240">
    <property type="entry name" value="TRYPSIN_DOM"/>
    <property type="match status" value="1"/>
</dbReference>
<protein>
    <submittedName>
        <fullName evidence="8">Salivary serine protease</fullName>
    </submittedName>
</protein>
<evidence type="ECO:0000256" key="2">
    <source>
        <dbReference type="ARBA" id="ARBA00022801"/>
    </source>
</evidence>
<dbReference type="PROSITE" id="PS00134">
    <property type="entry name" value="TRYPSIN_HIS"/>
    <property type="match status" value="1"/>
</dbReference>
<feature type="chain" id="PRO_5002834623" evidence="6">
    <location>
        <begin position="17"/>
        <end position="260"/>
    </location>
</feature>
<dbReference type="GO" id="GO:0006508">
    <property type="term" value="P:proteolysis"/>
    <property type="evidence" value="ECO:0007669"/>
    <property type="project" value="UniProtKB-KW"/>
</dbReference>
<keyword evidence="2" id="KW-0378">Hydrolase</keyword>
<evidence type="ECO:0000256" key="3">
    <source>
        <dbReference type="ARBA" id="ARBA00022825"/>
    </source>
</evidence>
<dbReference type="CDD" id="cd00190">
    <property type="entry name" value="Tryp_SPc"/>
    <property type="match status" value="1"/>
</dbReference>
<evidence type="ECO:0000256" key="1">
    <source>
        <dbReference type="ARBA" id="ARBA00022670"/>
    </source>
</evidence>
<dbReference type="InterPro" id="IPR001314">
    <property type="entry name" value="Peptidase_S1A"/>
</dbReference>
<dbReference type="PRINTS" id="PR00722">
    <property type="entry name" value="CHYMOTRYPSIN"/>
</dbReference>
<dbReference type="PANTHER" id="PTHR24276">
    <property type="entry name" value="POLYSERASE-RELATED"/>
    <property type="match status" value="1"/>
</dbReference>
<evidence type="ECO:0000259" key="7">
    <source>
        <dbReference type="PROSITE" id="PS50240"/>
    </source>
</evidence>
<dbReference type="InterPro" id="IPR009003">
    <property type="entry name" value="Peptidase_S1_PA"/>
</dbReference>
<keyword evidence="1 8" id="KW-0645">Protease</keyword>
<accession>B5M0Q5</accession>
<dbReference type="SMART" id="SM00020">
    <property type="entry name" value="Tryp_SPc"/>
    <property type="match status" value="1"/>
</dbReference>
<dbReference type="SUPFAM" id="SSF50494">
    <property type="entry name" value="Trypsin-like serine proteases"/>
    <property type="match status" value="1"/>
</dbReference>
<feature type="signal peptide" evidence="6">
    <location>
        <begin position="1"/>
        <end position="16"/>
    </location>
</feature>
<dbReference type="InterPro" id="IPR018114">
    <property type="entry name" value="TRYPSIN_HIS"/>
</dbReference>
<comment type="similarity">
    <text evidence="5">Belongs to the peptidase S1 family. CLIP subfamily.</text>
</comment>
<dbReference type="InterPro" id="IPR001254">
    <property type="entry name" value="Trypsin_dom"/>
</dbReference>